<accession>A0A915DGC2</accession>
<dbReference type="Proteomes" id="UP000887574">
    <property type="component" value="Unplaced"/>
</dbReference>
<name>A0A915DGC2_9BILA</name>
<dbReference type="WBParaSite" id="jg19246">
    <property type="protein sequence ID" value="jg19246"/>
    <property type="gene ID" value="jg19246"/>
</dbReference>
<proteinExistence type="predicted"/>
<dbReference type="InterPro" id="IPR003116">
    <property type="entry name" value="RBD_dom"/>
</dbReference>
<dbReference type="SUPFAM" id="SSF57889">
    <property type="entry name" value="Cysteine-rich domain"/>
    <property type="match status" value="1"/>
</dbReference>
<evidence type="ECO:0000259" key="5">
    <source>
        <dbReference type="PROSITE" id="PS50157"/>
    </source>
</evidence>
<dbReference type="SUPFAM" id="SSF54236">
    <property type="entry name" value="Ubiquitin-like"/>
    <property type="match status" value="1"/>
</dbReference>
<dbReference type="PROSITE" id="PS50081">
    <property type="entry name" value="ZF_DAG_PE_2"/>
    <property type="match status" value="1"/>
</dbReference>
<feature type="domain" description="C2H2-type" evidence="5">
    <location>
        <begin position="152"/>
        <end position="180"/>
    </location>
</feature>
<keyword evidence="2" id="KW-0862">Zinc</keyword>
<keyword evidence="1" id="KW-0479">Metal-binding</keyword>
<feature type="domain" description="RBD" evidence="6">
    <location>
        <begin position="3"/>
        <end position="80"/>
    </location>
</feature>
<protein>
    <submittedName>
        <fullName evidence="8">Uncharacterized protein</fullName>
    </submittedName>
</protein>
<reference evidence="8" key="1">
    <citation type="submission" date="2022-11" db="UniProtKB">
        <authorList>
            <consortium name="WormBaseParasite"/>
        </authorList>
    </citation>
    <scope>IDENTIFICATION</scope>
</reference>
<dbReference type="Gene3D" id="3.30.60.20">
    <property type="match status" value="1"/>
</dbReference>
<evidence type="ECO:0000256" key="3">
    <source>
        <dbReference type="PROSITE-ProRule" id="PRU00042"/>
    </source>
</evidence>
<evidence type="ECO:0000313" key="7">
    <source>
        <dbReference type="Proteomes" id="UP000887574"/>
    </source>
</evidence>
<dbReference type="InterPro" id="IPR046349">
    <property type="entry name" value="C1-like_sf"/>
</dbReference>
<sequence>MKPIILLHLPFDQHSKLHVQSGISASDAIGGILKKRNIVPEQCTFRVGANPQSREIDLHQLDLEDLSSQLLKNEMWVHADFIELFKSIHHEFVEKVFLCGVYCEVCSKLIFLRGCRCERCRFNFHKKCWSQVPALCDSGIHRDKDQIQDWGYQCPYCEEAYMEPASYQQHVLTRHFGRSATFGEHVSKHLIAFSASHGSSPIRRHGLLRPDFNIAAHLVDDELGSGHGKEALKPVARRVTNILSLAKPPPSSLILSHKTSFVDCARKTKSFMVLDREFLKTP</sequence>
<organism evidence="7 8">
    <name type="scientific">Ditylenchus dipsaci</name>
    <dbReference type="NCBI Taxonomy" id="166011"/>
    <lineage>
        <taxon>Eukaryota</taxon>
        <taxon>Metazoa</taxon>
        <taxon>Ecdysozoa</taxon>
        <taxon>Nematoda</taxon>
        <taxon>Chromadorea</taxon>
        <taxon>Rhabditida</taxon>
        <taxon>Tylenchina</taxon>
        <taxon>Tylenchomorpha</taxon>
        <taxon>Sphaerularioidea</taxon>
        <taxon>Anguinidae</taxon>
        <taxon>Anguininae</taxon>
        <taxon>Ditylenchus</taxon>
    </lineage>
</organism>
<dbReference type="Pfam" id="PF00130">
    <property type="entry name" value="C1_1"/>
    <property type="match status" value="1"/>
</dbReference>
<dbReference type="PROSITE" id="PS50898">
    <property type="entry name" value="RBD"/>
    <property type="match status" value="1"/>
</dbReference>
<dbReference type="PROSITE" id="PS50157">
    <property type="entry name" value="ZINC_FINGER_C2H2_2"/>
    <property type="match status" value="1"/>
</dbReference>
<dbReference type="Gene3D" id="3.10.20.90">
    <property type="entry name" value="Phosphatidylinositol 3-kinase Catalytic Subunit, Chain A, domain 1"/>
    <property type="match status" value="1"/>
</dbReference>
<dbReference type="InterPro" id="IPR029071">
    <property type="entry name" value="Ubiquitin-like_domsf"/>
</dbReference>
<evidence type="ECO:0000313" key="8">
    <source>
        <dbReference type="WBParaSite" id="jg19246"/>
    </source>
</evidence>
<evidence type="ECO:0000256" key="1">
    <source>
        <dbReference type="ARBA" id="ARBA00022723"/>
    </source>
</evidence>
<dbReference type="Pfam" id="PF02196">
    <property type="entry name" value="RBD"/>
    <property type="match status" value="1"/>
</dbReference>
<dbReference type="GO" id="GO:0007165">
    <property type="term" value="P:signal transduction"/>
    <property type="evidence" value="ECO:0007669"/>
    <property type="project" value="InterPro"/>
</dbReference>
<keyword evidence="3" id="KW-0863">Zinc-finger</keyword>
<dbReference type="SMART" id="SM00455">
    <property type="entry name" value="RBD"/>
    <property type="match status" value="1"/>
</dbReference>
<dbReference type="PROSITE" id="PS00479">
    <property type="entry name" value="ZF_DAG_PE_1"/>
    <property type="match status" value="1"/>
</dbReference>
<evidence type="ECO:0000259" key="4">
    <source>
        <dbReference type="PROSITE" id="PS50081"/>
    </source>
</evidence>
<dbReference type="InterPro" id="IPR002219">
    <property type="entry name" value="PKC_DAG/PE"/>
</dbReference>
<feature type="domain" description="Phorbol-ester/DAG-type" evidence="4">
    <location>
        <begin position="89"/>
        <end position="136"/>
    </location>
</feature>
<evidence type="ECO:0000256" key="2">
    <source>
        <dbReference type="ARBA" id="ARBA00022833"/>
    </source>
</evidence>
<evidence type="ECO:0000259" key="6">
    <source>
        <dbReference type="PROSITE" id="PS50898"/>
    </source>
</evidence>
<dbReference type="InterPro" id="IPR013087">
    <property type="entry name" value="Znf_C2H2_type"/>
</dbReference>
<dbReference type="GO" id="GO:0008270">
    <property type="term" value="F:zinc ion binding"/>
    <property type="evidence" value="ECO:0007669"/>
    <property type="project" value="UniProtKB-KW"/>
</dbReference>
<dbReference type="AlphaFoldDB" id="A0A915DGC2"/>
<dbReference type="SMART" id="SM00109">
    <property type="entry name" value="C1"/>
    <property type="match status" value="1"/>
</dbReference>
<keyword evidence="7" id="KW-1185">Reference proteome</keyword>
<dbReference type="PROSITE" id="PS00028">
    <property type="entry name" value="ZINC_FINGER_C2H2_1"/>
    <property type="match status" value="1"/>
</dbReference>